<dbReference type="SUPFAM" id="SSF52467">
    <property type="entry name" value="DHS-like NAD/FAD-binding domain"/>
    <property type="match status" value="1"/>
</dbReference>
<dbReference type="PANTHER" id="PTHR11085">
    <property type="entry name" value="NAD-DEPENDENT PROTEIN DEACYLASE SIRTUIN-5, MITOCHONDRIAL-RELATED"/>
    <property type="match status" value="1"/>
</dbReference>
<evidence type="ECO:0000256" key="1">
    <source>
        <dbReference type="ARBA" id="ARBA00012928"/>
    </source>
</evidence>
<evidence type="ECO:0000256" key="3">
    <source>
        <dbReference type="ARBA" id="ARBA00023027"/>
    </source>
</evidence>
<gene>
    <name evidence="6" type="ORF">BCY91_09605</name>
</gene>
<keyword evidence="7" id="KW-1185">Reference proteome</keyword>
<dbReference type="InterPro" id="IPR003000">
    <property type="entry name" value="Sirtuin"/>
</dbReference>
<comment type="caution">
    <text evidence="4">Lacks conserved residue(s) required for the propagation of feature annotation.</text>
</comment>
<dbReference type="Proteomes" id="UP000283433">
    <property type="component" value="Unassembled WGS sequence"/>
</dbReference>
<dbReference type="Gene3D" id="3.30.1600.10">
    <property type="entry name" value="SIR2/SIRT2 'Small Domain"/>
    <property type="match status" value="1"/>
</dbReference>
<accession>A0A419S3E5</accession>
<keyword evidence="3" id="KW-0520">NAD</keyword>
<evidence type="ECO:0000259" key="5">
    <source>
        <dbReference type="PROSITE" id="PS50305"/>
    </source>
</evidence>
<dbReference type="PROSITE" id="PS50305">
    <property type="entry name" value="SIRTUIN"/>
    <property type="match status" value="1"/>
</dbReference>
<dbReference type="GO" id="GO:0017136">
    <property type="term" value="F:histone deacetylase activity, NAD-dependent"/>
    <property type="evidence" value="ECO:0007669"/>
    <property type="project" value="TreeGrafter"/>
</dbReference>
<comment type="caution">
    <text evidence="6">The sequence shown here is derived from an EMBL/GenBank/DDBJ whole genome shotgun (WGS) entry which is preliminary data.</text>
</comment>
<dbReference type="InterPro" id="IPR026591">
    <property type="entry name" value="Sirtuin_cat_small_dom_sf"/>
</dbReference>
<evidence type="ECO:0000256" key="4">
    <source>
        <dbReference type="PROSITE-ProRule" id="PRU00236"/>
    </source>
</evidence>
<name>A0A419S3E5_9SPHI</name>
<proteinExistence type="predicted"/>
<dbReference type="EMBL" id="MBTA01000027">
    <property type="protein sequence ID" value="RKD13806.1"/>
    <property type="molecule type" value="Genomic_DNA"/>
</dbReference>
<reference evidence="6 7" key="1">
    <citation type="submission" date="2016-07" db="EMBL/GenBank/DDBJ databases">
        <title>Genome of Pelobium manganitolerans.</title>
        <authorList>
            <person name="Wu S."/>
            <person name="Wang G."/>
        </authorList>
    </citation>
    <scope>NUCLEOTIDE SEQUENCE [LARGE SCALE GENOMIC DNA]</scope>
    <source>
        <strain evidence="6 7">YS-25</strain>
    </source>
</reference>
<dbReference type="PANTHER" id="PTHR11085:SF4">
    <property type="entry name" value="NAD-DEPENDENT PROTEIN DEACYLASE"/>
    <property type="match status" value="1"/>
</dbReference>
<dbReference type="Gene3D" id="3.40.50.1220">
    <property type="entry name" value="TPP-binding domain"/>
    <property type="match status" value="1"/>
</dbReference>
<dbReference type="InterPro" id="IPR026590">
    <property type="entry name" value="Ssirtuin_cat_dom"/>
</dbReference>
<dbReference type="RefSeq" id="WP_120182718.1">
    <property type="nucleotide sequence ID" value="NZ_MBTA01000027.1"/>
</dbReference>
<dbReference type="EC" id="2.3.1.286" evidence="1"/>
<protein>
    <recommendedName>
        <fullName evidence="1">protein acetyllysine N-acetyltransferase</fullName>
        <ecNumber evidence="1">2.3.1.286</ecNumber>
    </recommendedName>
</protein>
<sequence>MQEKIIVLTGAGISAESGLKTFRGNDGLWEGYNIEDVATPEAWRRNPELVQRFYNERRKNVMEAKPNAAHLALAELEKHFETLIITQNIDDLHERAGSKAIIHLHGEIMYAQSSKNPALIYPLQSAEIAMGSTCALGSQLRPHVVWFGEAVPMIEKAMHEMPKATKVILVGSSLAVYPAAGLLDFVAADVPVYLVDPQIPQVRLSKNLVKIEEPASTGVPKLVNQLIAEKGRA</sequence>
<organism evidence="6 7">
    <name type="scientific">Pelobium manganitolerans</name>
    <dbReference type="NCBI Taxonomy" id="1842495"/>
    <lineage>
        <taxon>Bacteria</taxon>
        <taxon>Pseudomonadati</taxon>
        <taxon>Bacteroidota</taxon>
        <taxon>Sphingobacteriia</taxon>
        <taxon>Sphingobacteriales</taxon>
        <taxon>Sphingobacteriaceae</taxon>
        <taxon>Pelobium</taxon>
    </lineage>
</organism>
<keyword evidence="2" id="KW-0808">Transferase</keyword>
<dbReference type="InterPro" id="IPR050134">
    <property type="entry name" value="NAD-dep_sirtuin_deacylases"/>
</dbReference>
<dbReference type="GO" id="GO:0070403">
    <property type="term" value="F:NAD+ binding"/>
    <property type="evidence" value="ECO:0007669"/>
    <property type="project" value="InterPro"/>
</dbReference>
<dbReference type="InterPro" id="IPR029035">
    <property type="entry name" value="DHS-like_NAD/FAD-binding_dom"/>
</dbReference>
<dbReference type="Pfam" id="PF02146">
    <property type="entry name" value="SIR2"/>
    <property type="match status" value="1"/>
</dbReference>
<feature type="domain" description="Deacetylase sirtuin-type" evidence="5">
    <location>
        <begin position="1"/>
        <end position="229"/>
    </location>
</feature>
<evidence type="ECO:0000313" key="7">
    <source>
        <dbReference type="Proteomes" id="UP000283433"/>
    </source>
</evidence>
<dbReference type="OrthoDB" id="9800582at2"/>
<evidence type="ECO:0000256" key="2">
    <source>
        <dbReference type="ARBA" id="ARBA00022679"/>
    </source>
</evidence>
<dbReference type="AlphaFoldDB" id="A0A419S3E5"/>
<evidence type="ECO:0000313" key="6">
    <source>
        <dbReference type="EMBL" id="RKD13806.1"/>
    </source>
</evidence>